<evidence type="ECO:0000256" key="1">
    <source>
        <dbReference type="SAM" id="MobiDB-lite"/>
    </source>
</evidence>
<proteinExistence type="predicted"/>
<gene>
    <name evidence="2" type="ORF">EVAR_85170_1</name>
</gene>
<dbReference type="PANTHER" id="PTHR21505:SF12">
    <property type="entry name" value="MADF DOMAIN-CONTAINING PROTEIN-RELATED"/>
    <property type="match status" value="1"/>
</dbReference>
<feature type="compositionally biased region" description="Basic and acidic residues" evidence="1">
    <location>
        <begin position="103"/>
        <end position="112"/>
    </location>
</feature>
<dbReference type="OrthoDB" id="8121269at2759"/>
<comment type="caution">
    <text evidence="2">The sequence shown here is derived from an EMBL/GenBank/DDBJ whole genome shotgun (WGS) entry which is preliminary data.</text>
</comment>
<evidence type="ECO:0000313" key="2">
    <source>
        <dbReference type="EMBL" id="GBP93359.1"/>
    </source>
</evidence>
<evidence type="ECO:0000313" key="3">
    <source>
        <dbReference type="Proteomes" id="UP000299102"/>
    </source>
</evidence>
<dbReference type="AlphaFoldDB" id="A0A4C2A2F3"/>
<keyword evidence="3" id="KW-1185">Reference proteome</keyword>
<organism evidence="2 3">
    <name type="scientific">Eumeta variegata</name>
    <name type="common">Bagworm moth</name>
    <name type="synonym">Eumeta japonica</name>
    <dbReference type="NCBI Taxonomy" id="151549"/>
    <lineage>
        <taxon>Eukaryota</taxon>
        <taxon>Metazoa</taxon>
        <taxon>Ecdysozoa</taxon>
        <taxon>Arthropoda</taxon>
        <taxon>Hexapoda</taxon>
        <taxon>Insecta</taxon>
        <taxon>Pterygota</taxon>
        <taxon>Neoptera</taxon>
        <taxon>Endopterygota</taxon>
        <taxon>Lepidoptera</taxon>
        <taxon>Glossata</taxon>
        <taxon>Ditrysia</taxon>
        <taxon>Tineoidea</taxon>
        <taxon>Psychidae</taxon>
        <taxon>Oiketicinae</taxon>
        <taxon>Eumeta</taxon>
    </lineage>
</organism>
<accession>A0A4C2A2F3</accession>
<name>A0A4C2A2F3_EUMVA</name>
<feature type="region of interest" description="Disordered" evidence="1">
    <location>
        <begin position="124"/>
        <end position="158"/>
    </location>
</feature>
<dbReference type="PANTHER" id="PTHR21505">
    <property type="entry name" value="MADF DOMAIN-CONTAINING PROTEIN-RELATED"/>
    <property type="match status" value="1"/>
</dbReference>
<dbReference type="EMBL" id="BGZK01002366">
    <property type="protein sequence ID" value="GBP93359.1"/>
    <property type="molecule type" value="Genomic_DNA"/>
</dbReference>
<sequence length="281" mass="30940">MGSTSHTSQRQKENKRCLGRLSAKLNVPVKELKTKKEILMGTFRRHLKKKQESTRSGAGSDDIYEPIWFAYAAMESFLLPVYTTRNTINTETGPSTSQVSKEIFSDETSRQLDETFGDETIENIGMETSSPSPSPAIPIAKSRSTSAKKPRRCPAPDTTEQQMATAFGQLTNALGQRQSHPTPKEDDECDLYAKLLSTKLRELSKDERKLVMYEIDGIFVNKIKIKPTVIAATISTSMMSAMLGIDWRVATRVNTLFGEPGPPGCSPCCLPGCLPGCVALV</sequence>
<evidence type="ECO:0008006" key="4">
    <source>
        <dbReference type="Google" id="ProtNLM"/>
    </source>
</evidence>
<dbReference type="Proteomes" id="UP000299102">
    <property type="component" value="Unassembled WGS sequence"/>
</dbReference>
<feature type="compositionally biased region" description="Polar residues" evidence="1">
    <location>
        <begin position="89"/>
        <end position="100"/>
    </location>
</feature>
<feature type="region of interest" description="Disordered" evidence="1">
    <location>
        <begin position="89"/>
        <end position="112"/>
    </location>
</feature>
<reference evidence="2 3" key="1">
    <citation type="journal article" date="2019" name="Commun. Biol.">
        <title>The bagworm genome reveals a unique fibroin gene that provides high tensile strength.</title>
        <authorList>
            <person name="Kono N."/>
            <person name="Nakamura H."/>
            <person name="Ohtoshi R."/>
            <person name="Tomita M."/>
            <person name="Numata K."/>
            <person name="Arakawa K."/>
        </authorList>
    </citation>
    <scope>NUCLEOTIDE SEQUENCE [LARGE SCALE GENOMIC DNA]</scope>
</reference>
<protein>
    <recommendedName>
        <fullName evidence="4">MADF domain-containing protein</fullName>
    </recommendedName>
</protein>